<feature type="domain" description="Protein CotJB" evidence="1">
    <location>
        <begin position="5"/>
        <end position="79"/>
    </location>
</feature>
<comment type="caution">
    <text evidence="2">The sequence shown here is derived from an EMBL/GenBank/DDBJ whole genome shotgun (WGS) entry which is preliminary data.</text>
</comment>
<proteinExistence type="predicted"/>
<keyword evidence="3" id="KW-1185">Reference proteome</keyword>
<organism evidence="2 3">
    <name type="scientific">Caproicibacter fermentans</name>
    <dbReference type="NCBI Taxonomy" id="2576756"/>
    <lineage>
        <taxon>Bacteria</taxon>
        <taxon>Bacillati</taxon>
        <taxon>Bacillota</taxon>
        <taxon>Clostridia</taxon>
        <taxon>Eubacteriales</taxon>
        <taxon>Acutalibacteraceae</taxon>
        <taxon>Caproicibacter</taxon>
    </lineage>
</organism>
<evidence type="ECO:0000313" key="3">
    <source>
        <dbReference type="Proteomes" id="UP000469440"/>
    </source>
</evidence>
<dbReference type="RefSeq" id="WP_066645378.1">
    <property type="nucleotide sequence ID" value="NZ_VWXL01000010.1"/>
</dbReference>
<dbReference type="InterPro" id="IPR024207">
    <property type="entry name" value="CotJB_dom"/>
</dbReference>
<dbReference type="Proteomes" id="UP000469440">
    <property type="component" value="Unassembled WGS sequence"/>
</dbReference>
<dbReference type="AlphaFoldDB" id="A0A6N8HVF5"/>
<gene>
    <name evidence="2" type="ORF">CAFE_02420</name>
</gene>
<evidence type="ECO:0000313" key="2">
    <source>
        <dbReference type="EMBL" id="MVB09585.1"/>
    </source>
</evidence>
<sequence length="85" mass="10001">MSEQEQLMRKINANHFAMWELHIYLDTHPGDCTAAAKMEEYRKITDDLVAKYEAAYGPINETSQNTNRWAWIAEPWPWELSEEGK</sequence>
<dbReference type="OrthoDB" id="9804099at2"/>
<protein>
    <submittedName>
        <fullName evidence="2">CotJB protein</fullName>
    </submittedName>
</protein>
<dbReference type="Pfam" id="PF12652">
    <property type="entry name" value="CotJB"/>
    <property type="match status" value="1"/>
</dbReference>
<evidence type="ECO:0000259" key="1">
    <source>
        <dbReference type="Pfam" id="PF12652"/>
    </source>
</evidence>
<reference evidence="2 3" key="1">
    <citation type="submission" date="2019-09" db="EMBL/GenBank/DDBJ databases">
        <title>Genome sequence of Clostridium sp. EA1.</title>
        <authorList>
            <person name="Poehlein A."/>
            <person name="Bengelsdorf F.R."/>
            <person name="Daniel R."/>
        </authorList>
    </citation>
    <scope>NUCLEOTIDE SEQUENCE [LARGE SCALE GENOMIC DNA]</scope>
    <source>
        <strain evidence="2 3">EA1</strain>
    </source>
</reference>
<accession>A0A6N8HVF5</accession>
<dbReference type="EMBL" id="VWXL01000010">
    <property type="protein sequence ID" value="MVB09585.1"/>
    <property type="molecule type" value="Genomic_DNA"/>
</dbReference>
<name>A0A6N8HVF5_9FIRM</name>